<dbReference type="EC" id="3.1.26.4" evidence="2"/>
<gene>
    <name evidence="6" type="ORF">H4Q32_000483</name>
</gene>
<name>A0ABQ8LII7_LABRO</name>
<dbReference type="InterPro" id="IPR043128">
    <property type="entry name" value="Rev_trsase/Diguanyl_cyclase"/>
</dbReference>
<proteinExistence type="inferred from homology"/>
<reference evidence="6 7" key="1">
    <citation type="submission" date="2022-01" db="EMBL/GenBank/DDBJ databases">
        <title>A high-quality chromosome-level genome assembly of rohu carp, Labeo rohita.</title>
        <authorList>
            <person name="Arick M.A. II"/>
            <person name="Hsu C.-Y."/>
            <person name="Magbanua Z."/>
            <person name="Pechanova O."/>
            <person name="Grover C."/>
            <person name="Miller E."/>
            <person name="Thrash A."/>
            <person name="Ezzel L."/>
            <person name="Alam S."/>
            <person name="Benzie J."/>
            <person name="Hamilton M."/>
            <person name="Karsi A."/>
            <person name="Lawrence M.L."/>
            <person name="Peterson D.G."/>
        </authorList>
    </citation>
    <scope>NUCLEOTIDE SEQUENCE [LARGE SCALE GENOMIC DNA]</scope>
    <source>
        <strain evidence="7">BAU-BD-2019</strain>
        <tissue evidence="6">Blood</tissue>
    </source>
</reference>
<dbReference type="Gene3D" id="1.10.150.130">
    <property type="match status" value="1"/>
</dbReference>
<dbReference type="InterPro" id="IPR010998">
    <property type="entry name" value="Integrase_recombinase_N"/>
</dbReference>
<evidence type="ECO:0000256" key="1">
    <source>
        <dbReference type="ARBA" id="ARBA00010879"/>
    </source>
</evidence>
<dbReference type="InterPro" id="IPR043502">
    <property type="entry name" value="DNA/RNA_pol_sf"/>
</dbReference>
<keyword evidence="3" id="KW-0238">DNA-binding</keyword>
<comment type="caution">
    <text evidence="6">The sequence shown here is derived from an EMBL/GenBank/DDBJ whole genome shotgun (WGS) entry which is preliminary data.</text>
</comment>
<dbReference type="InterPro" id="IPR000477">
    <property type="entry name" value="RT_dom"/>
</dbReference>
<organism evidence="6 7">
    <name type="scientific">Labeo rohita</name>
    <name type="common">Indian major carp</name>
    <name type="synonym">Cyprinus rohita</name>
    <dbReference type="NCBI Taxonomy" id="84645"/>
    <lineage>
        <taxon>Eukaryota</taxon>
        <taxon>Metazoa</taxon>
        <taxon>Chordata</taxon>
        <taxon>Craniata</taxon>
        <taxon>Vertebrata</taxon>
        <taxon>Euteleostomi</taxon>
        <taxon>Actinopterygii</taxon>
        <taxon>Neopterygii</taxon>
        <taxon>Teleostei</taxon>
        <taxon>Ostariophysi</taxon>
        <taxon>Cypriniformes</taxon>
        <taxon>Cyprinidae</taxon>
        <taxon>Labeoninae</taxon>
        <taxon>Labeonini</taxon>
        <taxon>Labeo</taxon>
    </lineage>
</organism>
<evidence type="ECO:0000313" key="7">
    <source>
        <dbReference type="Proteomes" id="UP000830375"/>
    </source>
</evidence>
<dbReference type="PANTHER" id="PTHR33050">
    <property type="entry name" value="REVERSE TRANSCRIPTASE DOMAIN-CONTAINING PROTEIN"/>
    <property type="match status" value="1"/>
</dbReference>
<keyword evidence="7" id="KW-1185">Reference proteome</keyword>
<dbReference type="CDD" id="cd03714">
    <property type="entry name" value="RT_DIRS1"/>
    <property type="match status" value="1"/>
</dbReference>
<accession>A0ABQ8LII7</accession>
<feature type="domain" description="Reverse transcriptase" evidence="5">
    <location>
        <begin position="427"/>
        <end position="606"/>
    </location>
</feature>
<dbReference type="PROSITE" id="PS50878">
    <property type="entry name" value="RT_POL"/>
    <property type="match status" value="1"/>
</dbReference>
<evidence type="ECO:0000256" key="3">
    <source>
        <dbReference type="ARBA" id="ARBA00023125"/>
    </source>
</evidence>
<evidence type="ECO:0000256" key="2">
    <source>
        <dbReference type="ARBA" id="ARBA00012180"/>
    </source>
</evidence>
<dbReference type="InterPro" id="IPR052055">
    <property type="entry name" value="Hepadnavirus_pol/RT"/>
</dbReference>
<dbReference type="PANTHER" id="PTHR33050:SF7">
    <property type="entry name" value="RIBONUCLEASE H"/>
    <property type="match status" value="1"/>
</dbReference>
<sequence length="934" mass="102695">MSKKSSKTKHVDKPCFRACVPPCPRCITSGDTHALCVVCLGAGHAASALERADCPHCDLLPMRTLRSRKALFEKGAFTSIPCGSGPTSPEAERALHSWGLQLDLLEGMETADPQPVPRDRKPALRFLPSGERARQSDSHPTRRMFPWNSPFSARLFILASYNYGSVAGLDERGYRAMPRVEQTLASYLSPGSASSLKAPARGTRRQAYQADLLKELDEGEEIKDSDIAEVRKTADLALRATKETACAIGRSMAALVAAERHLWLTLSDMKEKDRVFLLDAPLSPSGLFGDSVNSAVDRYQEARKQAVAFQRFLPLRHPAREAAGWEQPRPSTSSSYRDAQKQRETVLLTLPVLQGAAASSKHTPRFLPPGNVAYRELATPEVVSGAASSDHLAAWKLFVGVSPTLVGPEQGLVMEQEVVSLLSKEAIEVVPPHDRESGFYGQYFIVPKKDGGLCPILDLRVLNRSVMLTLQQVVSQIRSEDWFVTIDLKDVYFHVSILPQHRRFLRFAFRGEAYQYRVLPFSLALSPRTFTKCVDAALAPLRLQGIRILNYIDDWLILAQSEQVSYINHQGGLRSLPLYKLVHQILVWSRGKLLSLRAVYLLGYLNVAADILSRQGPRPGEWMLHPEVVKQIWRVFGRAQVDLFATRENTQCPLCSPGTGCHGTDVAEASPVRFSPDRSAPGSSRESAPGRGFPSSSSPVLAGPSLVLGPDLSPRRLSMGDSRQEGSPLTGGGHCVPPSPGAVETLGVAPEGAHILASGLSTEVVETILQSRAPSKRKLYALKWKLFTSWCGRHQQDPVNCPFGTVLEFLLDRLSAGLSHSTLKVYVAAIAVLEALCGPPFEPIEEISDLPSSAPRPVVLQAFCPPPFREPDQQKLNCMCPVRALDTYVHRAARWRKSDQLFVCYGPAKGQGSLNPECFSLQSFPRRCLYSGHL</sequence>
<evidence type="ECO:0000256" key="4">
    <source>
        <dbReference type="SAM" id="MobiDB-lite"/>
    </source>
</evidence>
<dbReference type="SUPFAM" id="SSF47823">
    <property type="entry name" value="lambda integrase-like, N-terminal domain"/>
    <property type="match status" value="1"/>
</dbReference>
<dbReference type="EMBL" id="JACTAM010000022">
    <property type="protein sequence ID" value="KAI2650484.1"/>
    <property type="molecule type" value="Genomic_DNA"/>
</dbReference>
<dbReference type="Gene3D" id="3.10.10.10">
    <property type="entry name" value="HIV Type 1 Reverse Transcriptase, subunit A, domain 1"/>
    <property type="match status" value="1"/>
</dbReference>
<dbReference type="Pfam" id="PF00078">
    <property type="entry name" value="RVT_1"/>
    <property type="match status" value="1"/>
</dbReference>
<protein>
    <recommendedName>
        <fullName evidence="2">ribonuclease H</fullName>
        <ecNumber evidence="2">3.1.26.4</ecNumber>
    </recommendedName>
</protein>
<feature type="region of interest" description="Disordered" evidence="4">
    <location>
        <begin position="671"/>
        <end position="739"/>
    </location>
</feature>
<comment type="similarity">
    <text evidence="1">Belongs to the beta type-B retroviral polymerase family. HERV class-II K(HML-2) pol subfamily.</text>
</comment>
<evidence type="ECO:0000259" key="5">
    <source>
        <dbReference type="PROSITE" id="PS50878"/>
    </source>
</evidence>
<dbReference type="Gene3D" id="3.30.70.270">
    <property type="match status" value="1"/>
</dbReference>
<dbReference type="SUPFAM" id="SSF56672">
    <property type="entry name" value="DNA/RNA polymerases"/>
    <property type="match status" value="1"/>
</dbReference>
<dbReference type="Proteomes" id="UP000830375">
    <property type="component" value="Unassembled WGS sequence"/>
</dbReference>
<evidence type="ECO:0000313" key="6">
    <source>
        <dbReference type="EMBL" id="KAI2650484.1"/>
    </source>
</evidence>
<dbReference type="CDD" id="cd09275">
    <property type="entry name" value="RNase_HI_RT_DIRS1"/>
    <property type="match status" value="1"/>
</dbReference>